<sequence>MLIVTGYIHLAPADVAAFIEDIAAFGRTTRARDGCLFYAVAPDDLVSGRMLVVERWRDQAALDAHLAANDTAALVARWQHRMTANLAKFDALNERALLAE</sequence>
<dbReference type="SUPFAM" id="SSF54909">
    <property type="entry name" value="Dimeric alpha+beta barrel"/>
    <property type="match status" value="1"/>
</dbReference>
<evidence type="ECO:0000313" key="2">
    <source>
        <dbReference type="EMBL" id="KAA5606397.1"/>
    </source>
</evidence>
<keyword evidence="2" id="KW-0560">Oxidoreductase</keyword>
<feature type="domain" description="ABM" evidence="1">
    <location>
        <begin position="2"/>
        <end position="95"/>
    </location>
</feature>
<accession>A0A5M6IEK0</accession>
<reference evidence="2 3" key="1">
    <citation type="submission" date="2019-09" db="EMBL/GenBank/DDBJ databases">
        <title>Genome sequence of Roseospira marina, one of the more divergent members of the non-sulfur purple photosynthetic bacterial family, the Rhodospirillaceae.</title>
        <authorList>
            <person name="Meyer T."/>
            <person name="Kyndt J."/>
        </authorList>
    </citation>
    <scope>NUCLEOTIDE SEQUENCE [LARGE SCALE GENOMIC DNA]</scope>
    <source>
        <strain evidence="2 3">DSM 15113</strain>
    </source>
</reference>
<dbReference type="RefSeq" id="WP_150061466.1">
    <property type="nucleotide sequence ID" value="NZ_JACHII010000006.1"/>
</dbReference>
<dbReference type="AlphaFoldDB" id="A0A5M6IEK0"/>
<dbReference type="Proteomes" id="UP000324065">
    <property type="component" value="Unassembled WGS sequence"/>
</dbReference>
<dbReference type="InterPro" id="IPR007138">
    <property type="entry name" value="ABM_dom"/>
</dbReference>
<proteinExistence type="predicted"/>
<evidence type="ECO:0000313" key="3">
    <source>
        <dbReference type="Proteomes" id="UP000324065"/>
    </source>
</evidence>
<dbReference type="OrthoDB" id="287932at2"/>
<organism evidence="2 3">
    <name type="scientific">Roseospira marina</name>
    <dbReference type="NCBI Taxonomy" id="140057"/>
    <lineage>
        <taxon>Bacteria</taxon>
        <taxon>Pseudomonadati</taxon>
        <taxon>Pseudomonadota</taxon>
        <taxon>Alphaproteobacteria</taxon>
        <taxon>Rhodospirillales</taxon>
        <taxon>Rhodospirillaceae</taxon>
        <taxon>Roseospira</taxon>
    </lineage>
</organism>
<dbReference type="Pfam" id="PF03992">
    <property type="entry name" value="ABM"/>
    <property type="match status" value="1"/>
</dbReference>
<comment type="caution">
    <text evidence="2">The sequence shown here is derived from an EMBL/GenBank/DDBJ whole genome shotgun (WGS) entry which is preliminary data.</text>
</comment>
<dbReference type="EMBL" id="VWPJ01000004">
    <property type="protein sequence ID" value="KAA5606397.1"/>
    <property type="molecule type" value="Genomic_DNA"/>
</dbReference>
<keyword evidence="3" id="KW-1185">Reference proteome</keyword>
<dbReference type="PANTHER" id="PTHR33336:SF3">
    <property type="entry name" value="ABM DOMAIN-CONTAINING PROTEIN"/>
    <property type="match status" value="1"/>
</dbReference>
<protein>
    <submittedName>
        <fullName evidence="2">Antibiotic biosynthesis monooxygenase</fullName>
    </submittedName>
</protein>
<dbReference type="InterPro" id="IPR050744">
    <property type="entry name" value="AI-2_Isomerase_LsrG"/>
</dbReference>
<dbReference type="GO" id="GO:0004497">
    <property type="term" value="F:monooxygenase activity"/>
    <property type="evidence" value="ECO:0007669"/>
    <property type="project" value="UniProtKB-KW"/>
</dbReference>
<gene>
    <name evidence="2" type="ORF">F1188_05870</name>
</gene>
<name>A0A5M6IEK0_9PROT</name>
<dbReference type="PROSITE" id="PS51725">
    <property type="entry name" value="ABM"/>
    <property type="match status" value="1"/>
</dbReference>
<keyword evidence="2" id="KW-0503">Monooxygenase</keyword>
<dbReference type="PANTHER" id="PTHR33336">
    <property type="entry name" value="QUINOL MONOOXYGENASE YGIN-RELATED"/>
    <property type="match status" value="1"/>
</dbReference>
<dbReference type="InterPro" id="IPR011008">
    <property type="entry name" value="Dimeric_a/b-barrel"/>
</dbReference>
<evidence type="ECO:0000259" key="1">
    <source>
        <dbReference type="PROSITE" id="PS51725"/>
    </source>
</evidence>
<dbReference type="Gene3D" id="3.30.70.100">
    <property type="match status" value="1"/>
</dbReference>